<comment type="caution">
    <text evidence="2">The sequence shown here is derived from an EMBL/GenBank/DDBJ whole genome shotgun (WGS) entry which is preliminary data.</text>
</comment>
<gene>
    <name evidence="2" type="ORF">BBOV_IV005500</name>
</gene>
<dbReference type="OMA" id="NDQIQAH"/>
<reference evidence="2 3" key="1">
    <citation type="journal article" date="2007" name="PLoS Pathog.">
        <title>Genome sequence of Babesia bovis and comparative analysis of apicomplexan hemoprotozoa.</title>
        <authorList>
            <person name="Brayton K.A."/>
            <person name="Lau A.O.T."/>
            <person name="Herndon D.R."/>
            <person name="Hannick L."/>
            <person name="Kappmeyer L.S."/>
            <person name="Berens S.J."/>
            <person name="Bidwell S.L."/>
            <person name="Brown W.C."/>
            <person name="Crabtree J."/>
            <person name="Fadrosh D."/>
            <person name="Feldblum T."/>
            <person name="Forberger H.A."/>
            <person name="Haas B.J."/>
            <person name="Howell J.M."/>
            <person name="Khouri H."/>
            <person name="Koo H."/>
            <person name="Mann D.J."/>
            <person name="Norimine J."/>
            <person name="Paulsen I.T."/>
            <person name="Radune D."/>
            <person name="Ren Q."/>
            <person name="Smith R.K. Jr."/>
            <person name="Suarez C.E."/>
            <person name="White O."/>
            <person name="Wortman J.R."/>
            <person name="Knowles D.P. Jr."/>
            <person name="McElwain T.F."/>
            <person name="Nene V.M."/>
        </authorList>
    </citation>
    <scope>NUCLEOTIDE SEQUENCE [LARGE SCALE GENOMIC DNA]</scope>
    <source>
        <strain evidence="2">T2Bo</strain>
    </source>
</reference>
<keyword evidence="3" id="KW-1185">Reference proteome</keyword>
<dbReference type="Proteomes" id="UP000002173">
    <property type="component" value="Unassembled WGS sequence"/>
</dbReference>
<organism evidence="2 3">
    <name type="scientific">Babesia bovis</name>
    <dbReference type="NCBI Taxonomy" id="5865"/>
    <lineage>
        <taxon>Eukaryota</taxon>
        <taxon>Sar</taxon>
        <taxon>Alveolata</taxon>
        <taxon>Apicomplexa</taxon>
        <taxon>Aconoidasida</taxon>
        <taxon>Piroplasmida</taxon>
        <taxon>Babesiidae</taxon>
        <taxon>Babesia</taxon>
    </lineage>
</organism>
<accession>A7AQU2</accession>
<proteinExistence type="predicted"/>
<reference evidence="3" key="2">
    <citation type="journal article" date="2020" name="Data Brief">
        <title>Transcriptome dataset of Babesia bovis life stages within vertebrate and invertebrate hosts.</title>
        <authorList>
            <person name="Ueti M.W."/>
            <person name="Johnson W.C."/>
            <person name="Kappmeyer L.S."/>
            <person name="Herndon D.R."/>
            <person name="Mousel M.R."/>
            <person name="Reif K.E."/>
            <person name="Taus N.S."/>
            <person name="Ifeonu O.O."/>
            <person name="Silva J.C."/>
            <person name="Suarez C.E."/>
            <person name="Brayton K.A."/>
        </authorList>
    </citation>
    <scope>NUCLEOTIDE SEQUENCE [LARGE SCALE GENOMIC DNA]</scope>
</reference>
<feature type="compositionally biased region" description="Basic and acidic residues" evidence="1">
    <location>
        <begin position="51"/>
        <end position="65"/>
    </location>
</feature>
<reference evidence="3" key="3">
    <citation type="journal article" date="2021" name="Int. J. Parasitol.">
        <title>Comparative analysis of gene expression between Babesia bovis blood stages and kinetes allowed by improved genome annotation.</title>
        <authorList>
            <person name="Ueti M.W."/>
            <person name="Johnson W.C."/>
            <person name="Kappmeyer L.S."/>
            <person name="Herndon D.R."/>
            <person name="Mousel M.R."/>
            <person name="Reif K.E."/>
            <person name="Taus N.S."/>
            <person name="Ifeonu O.O."/>
            <person name="Silva J.C."/>
            <person name="Suarez C.E."/>
            <person name="Brayton K.A."/>
        </authorList>
    </citation>
    <scope>NUCLEOTIDE SEQUENCE [LARGE SCALE GENOMIC DNA]</scope>
</reference>
<dbReference type="GeneID" id="5478713"/>
<protein>
    <submittedName>
        <fullName evidence="2">Uncharacterized protein</fullName>
    </submittedName>
</protein>
<dbReference type="VEuPathDB" id="PiroplasmaDB:BBOV_IV005500"/>
<evidence type="ECO:0000313" key="3">
    <source>
        <dbReference type="Proteomes" id="UP000002173"/>
    </source>
</evidence>
<dbReference type="AlphaFoldDB" id="A7AQU2"/>
<dbReference type="eggNOG" id="ENOG502TN6T">
    <property type="taxonomic scope" value="Eukaryota"/>
</dbReference>
<evidence type="ECO:0000256" key="1">
    <source>
        <dbReference type="SAM" id="MobiDB-lite"/>
    </source>
</evidence>
<evidence type="ECO:0000313" key="2">
    <source>
        <dbReference type="EMBL" id="EDO06911.1"/>
    </source>
</evidence>
<dbReference type="FunCoup" id="A7AQU2">
    <property type="interactions" value="3"/>
</dbReference>
<dbReference type="KEGG" id="bbo:BBOV_IV005500"/>
<dbReference type="InParanoid" id="A7AQU2"/>
<feature type="region of interest" description="Disordered" evidence="1">
    <location>
        <begin position="46"/>
        <end position="80"/>
    </location>
</feature>
<sequence length="111" mass="12177">MAPPADDPVNKLQNLLQNTLYSFADITITLAPEKAQEFKQQCANLGITLPEEPKESESNVSKPEEQDNSTPEVPLNAGSITDRVNRIGILNDHIQATVNELPDMKVTKVGH</sequence>
<name>A7AQU2_BABBO</name>
<dbReference type="EMBL" id="AAXT01000002">
    <property type="protein sequence ID" value="EDO06911.1"/>
    <property type="molecule type" value="Genomic_DNA"/>
</dbReference>